<dbReference type="EMBL" id="CM051402">
    <property type="protein sequence ID" value="KAJ4711213.1"/>
    <property type="molecule type" value="Genomic_DNA"/>
</dbReference>
<reference evidence="1 2" key="1">
    <citation type="journal article" date="2023" name="Science">
        <title>Complex scaffold remodeling in plant triterpene biosynthesis.</title>
        <authorList>
            <person name="De La Pena R."/>
            <person name="Hodgson H."/>
            <person name="Liu J.C."/>
            <person name="Stephenson M.J."/>
            <person name="Martin A.C."/>
            <person name="Owen C."/>
            <person name="Harkess A."/>
            <person name="Leebens-Mack J."/>
            <person name="Jimenez L.E."/>
            <person name="Osbourn A."/>
            <person name="Sattely E.S."/>
        </authorList>
    </citation>
    <scope>NUCLEOTIDE SEQUENCE [LARGE SCALE GENOMIC DNA]</scope>
    <source>
        <strain evidence="2">cv. JPN11</strain>
        <tissue evidence="1">Leaf</tissue>
    </source>
</reference>
<evidence type="ECO:0000313" key="1">
    <source>
        <dbReference type="EMBL" id="KAJ4711213.1"/>
    </source>
</evidence>
<protein>
    <submittedName>
        <fullName evidence="1">Inactive receptor kinase</fullName>
    </submittedName>
</protein>
<organism evidence="1 2">
    <name type="scientific">Melia azedarach</name>
    <name type="common">Chinaberry tree</name>
    <dbReference type="NCBI Taxonomy" id="155640"/>
    <lineage>
        <taxon>Eukaryota</taxon>
        <taxon>Viridiplantae</taxon>
        <taxon>Streptophyta</taxon>
        <taxon>Embryophyta</taxon>
        <taxon>Tracheophyta</taxon>
        <taxon>Spermatophyta</taxon>
        <taxon>Magnoliopsida</taxon>
        <taxon>eudicotyledons</taxon>
        <taxon>Gunneridae</taxon>
        <taxon>Pentapetalae</taxon>
        <taxon>rosids</taxon>
        <taxon>malvids</taxon>
        <taxon>Sapindales</taxon>
        <taxon>Meliaceae</taxon>
        <taxon>Melia</taxon>
    </lineage>
</organism>
<sequence length="604" mass="66340">MKIHFVLASLLVLRCSFLCLSIEDDVKCLEGIKSSLQDTQGRLSWSFTNTTVASICKLNGVSCWNEKENRIISLALTSMQLSGQLPESLQLCHSLQSLDLSGNVLSGSIPAELCKWLPYIVQLDLSNNQLSGPIPSQIVECKFLNKLILSNNKLSGSIPYEVSRLDRLKEFSVAGNDLSGSIPSDLAKFSEGSFDGNSGLCGKPLGKCGGLSNKSLGIIIVAGVIGALGSIILGFLIWWWFFVRVGKKKRGQGLDGGKDDSSWIQVLRSHKLVQVTLFQKPIVKIKLADLLAATNSFAAENILISTRTGVSYKAVLTDGSALAIKRLSACKLSEKQFRSEMNRLGQLRHPNLVPLLGFCIVEEERLLVYKHMPNGTLYSLLHGNGIGYNQYGVLDWSTRLRIGMGAARGLAWLHHGCQPPYMHQYISSNVILIDDDFDARITDFGLARLVGSRDSNDSSFVNGDLGEFGYVAPEYSSTMVASLKGDVYGFGVVLLELLTGQKPLEVSSADEGFKGNLVDWVNHLVITGRSRDVVDKSLNGRGNEDETMQFLRVACSCVVSRPKDRPSMYQVYESLKSMAEKHGFSEQYDEFPMISGKQDPELKD</sequence>
<keyword evidence="1" id="KW-0808">Transferase</keyword>
<name>A0ACC1XIS7_MELAZ</name>
<keyword evidence="1" id="KW-0418">Kinase</keyword>
<keyword evidence="1" id="KW-0675">Receptor</keyword>
<proteinExistence type="predicted"/>
<dbReference type="Proteomes" id="UP001164539">
    <property type="component" value="Chromosome 9"/>
</dbReference>
<comment type="caution">
    <text evidence="1">The sequence shown here is derived from an EMBL/GenBank/DDBJ whole genome shotgun (WGS) entry which is preliminary data.</text>
</comment>
<accession>A0ACC1XIS7</accession>
<keyword evidence="2" id="KW-1185">Reference proteome</keyword>
<gene>
    <name evidence="1" type="ORF">OWV82_017269</name>
</gene>
<evidence type="ECO:0000313" key="2">
    <source>
        <dbReference type="Proteomes" id="UP001164539"/>
    </source>
</evidence>